<dbReference type="Gene3D" id="1.25.40.10">
    <property type="entry name" value="Tetratricopeptide repeat domain"/>
    <property type="match status" value="1"/>
</dbReference>
<dbReference type="SUPFAM" id="SSF48452">
    <property type="entry name" value="TPR-like"/>
    <property type="match status" value="1"/>
</dbReference>
<accession>A0A3D1UDI2</accession>
<dbReference type="Pfam" id="PF13181">
    <property type="entry name" value="TPR_8"/>
    <property type="match status" value="1"/>
</dbReference>
<dbReference type="EMBL" id="QSCO01000039">
    <property type="protein sequence ID" value="RGY03406.1"/>
    <property type="molecule type" value="Genomic_DNA"/>
</dbReference>
<comment type="caution">
    <text evidence="4">The sequence shown here is derived from an EMBL/GenBank/DDBJ whole genome shotgun (WGS) entry which is preliminary data.</text>
</comment>
<dbReference type="InterPro" id="IPR011990">
    <property type="entry name" value="TPR-like_helical_dom_sf"/>
</dbReference>
<evidence type="ECO:0000256" key="1">
    <source>
        <dbReference type="SAM" id="SignalP"/>
    </source>
</evidence>
<reference evidence="3" key="3">
    <citation type="submission" date="2023-01" db="EMBL/GenBank/DDBJ databases">
        <title>Human gut microbiome strain richness.</title>
        <authorList>
            <person name="Chen-Liaw A."/>
        </authorList>
    </citation>
    <scope>NUCLEOTIDE SEQUENCE</scope>
    <source>
        <strain evidence="3">RTP21484st1_B7_RTP21484_190118</strain>
    </source>
</reference>
<protein>
    <submittedName>
        <fullName evidence="4">Tetratricopeptide repeat protein</fullName>
    </submittedName>
</protein>
<dbReference type="EMBL" id="JAQMRD010000020">
    <property type="protein sequence ID" value="MDB9224164.1"/>
    <property type="molecule type" value="Genomic_DNA"/>
</dbReference>
<dbReference type="InterPro" id="IPR019734">
    <property type="entry name" value="TPR_rpt"/>
</dbReference>
<dbReference type="AlphaFoldDB" id="A0A3D1UDI2"/>
<dbReference type="PROSITE" id="PS51257">
    <property type="entry name" value="PROKAR_LIPOPROTEIN"/>
    <property type="match status" value="1"/>
</dbReference>
<proteinExistence type="predicted"/>
<evidence type="ECO:0000313" key="3">
    <source>
        <dbReference type="EMBL" id="MDB9224164.1"/>
    </source>
</evidence>
<dbReference type="Proteomes" id="UP001212263">
    <property type="component" value="Unassembled WGS sequence"/>
</dbReference>
<dbReference type="OMA" id="DYRAYNN"/>
<dbReference type="NCBIfam" id="NF047558">
    <property type="entry name" value="TPR_END_plus"/>
    <property type="match status" value="1"/>
</dbReference>
<evidence type="ECO:0000313" key="5">
    <source>
        <dbReference type="Proteomes" id="UP000284434"/>
    </source>
</evidence>
<reference evidence="2" key="2">
    <citation type="submission" date="2022-01" db="EMBL/GenBank/DDBJ databases">
        <title>Collection of gut derived symbiotic bacterial strains cultured from healthy donors.</title>
        <authorList>
            <person name="Lin H."/>
            <person name="Kohout C."/>
            <person name="Waligurski E."/>
            <person name="Pamer E.G."/>
        </authorList>
    </citation>
    <scope>NUCLEOTIDE SEQUENCE</scope>
    <source>
        <strain evidence="2">DFI.1.149</strain>
    </source>
</reference>
<feature type="chain" id="PRO_5042708683" evidence="1">
    <location>
        <begin position="20"/>
        <end position="574"/>
    </location>
</feature>
<dbReference type="RefSeq" id="WP_013612083.1">
    <property type="nucleotide sequence ID" value="NZ_BAABYK010000001.1"/>
</dbReference>
<dbReference type="Proteomes" id="UP001199750">
    <property type="component" value="Unassembled WGS sequence"/>
</dbReference>
<dbReference type="GeneID" id="61275100"/>
<name>A0A3D1UDI2_9BACT</name>
<gene>
    <name evidence="4" type="ORF">DXA53_18810</name>
    <name evidence="2" type="ORF">L0P03_14370</name>
    <name evidence="3" type="ORF">PN645_14260</name>
</gene>
<keyword evidence="1" id="KW-0732">Signal</keyword>
<sequence length="574" mass="63204">MKRTLKTVATVALAGFVVASCSSLNKMKRLEKNIAYKVTPEMLEAKGGQVDLKIDATIPAKYFNKKVTLVATPVLKFQNGGEKAYEPKTFQGEKVQGNNEVVPYATEKTVNYSGTVPFEEGMRVSGLYVKFQGSKGKKSADYESRKIADGVIATATMVNNAPAIAIGADQFERITKEEQEAAIYYLINSAQIRTKEMSSKEIKAMEKFIKDAKAAEDMELKNIQIQSYASPDGPMSFNENLANNREGAADKFVKNNMKKNKVEEYKDLDFFKKYVVAEDWEGFKKAMEESNIRDKELILRVLAMYSDPEVREREIKNISSAYSVVAEQILPKLRRSKFVVNAERIGKSDEEIRNLAKSNPSALNVEELLYAATLFDNNGDKLAIYEAAMRQFPNDWRGFNDAGMILFETGKVAQAKADFEKANALSANNKTIKNNLGAVELINGNVKEAEVLFGAATGAGNEVNYNKGIVAIMKGDYKAAVDYFGKCNCVNAALANILAGNNNEAAKKLNEGKDDSALASYLKAVIAARNNDNSAVLSNLKTACSKDASMKKLAATDMEFAKLFDNADFQAIVK</sequence>
<dbReference type="EMBL" id="JAKNDN010000029">
    <property type="protein sequence ID" value="MCG4961021.1"/>
    <property type="molecule type" value="Genomic_DNA"/>
</dbReference>
<organism evidence="4 5">
    <name type="scientific">Odoribacter splanchnicus</name>
    <dbReference type="NCBI Taxonomy" id="28118"/>
    <lineage>
        <taxon>Bacteria</taxon>
        <taxon>Pseudomonadati</taxon>
        <taxon>Bacteroidota</taxon>
        <taxon>Bacteroidia</taxon>
        <taxon>Bacteroidales</taxon>
        <taxon>Odoribacteraceae</taxon>
        <taxon>Odoribacter</taxon>
    </lineage>
</organism>
<evidence type="ECO:0000313" key="2">
    <source>
        <dbReference type="EMBL" id="MCG4961021.1"/>
    </source>
</evidence>
<evidence type="ECO:0000313" key="4">
    <source>
        <dbReference type="EMBL" id="RGY03406.1"/>
    </source>
</evidence>
<reference evidence="4 5" key="1">
    <citation type="submission" date="2018-08" db="EMBL/GenBank/DDBJ databases">
        <title>A genome reference for cultivated species of the human gut microbiota.</title>
        <authorList>
            <person name="Zou Y."/>
            <person name="Xue W."/>
            <person name="Luo G."/>
        </authorList>
    </citation>
    <scope>NUCLEOTIDE SEQUENCE [LARGE SCALE GENOMIC DNA]</scope>
    <source>
        <strain evidence="4 5">OF03-11</strain>
    </source>
</reference>
<feature type="signal peptide" evidence="1">
    <location>
        <begin position="1"/>
        <end position="19"/>
    </location>
</feature>
<dbReference type="Proteomes" id="UP000284434">
    <property type="component" value="Unassembled WGS sequence"/>
</dbReference>